<dbReference type="Gene3D" id="1.10.760.10">
    <property type="entry name" value="Cytochrome c-like domain"/>
    <property type="match status" value="1"/>
</dbReference>
<protein>
    <recommendedName>
        <fullName evidence="6">Cytochrome c domain-containing protein</fullName>
    </recommendedName>
</protein>
<dbReference type="GO" id="GO:0020037">
    <property type="term" value="F:heme binding"/>
    <property type="evidence" value="ECO:0007669"/>
    <property type="project" value="InterPro"/>
</dbReference>
<dbReference type="Proteomes" id="UP000186868">
    <property type="component" value="Unassembled WGS sequence"/>
</dbReference>
<dbReference type="AlphaFoldDB" id="A0A1U7HC05"/>
<feature type="domain" description="Cytochrome c" evidence="6">
    <location>
        <begin position="308"/>
        <end position="477"/>
    </location>
</feature>
<dbReference type="InterPro" id="IPR051395">
    <property type="entry name" value="Cytochrome_c_Peroxidase/MauG"/>
</dbReference>
<keyword evidence="3 4" id="KW-0408">Iron</keyword>
<keyword evidence="8" id="KW-1185">Reference proteome</keyword>
<dbReference type="GO" id="GO:0046872">
    <property type="term" value="F:metal ion binding"/>
    <property type="evidence" value="ECO:0007669"/>
    <property type="project" value="UniProtKB-KW"/>
</dbReference>
<evidence type="ECO:0000256" key="2">
    <source>
        <dbReference type="ARBA" id="ARBA00022723"/>
    </source>
</evidence>
<keyword evidence="2 4" id="KW-0479">Metal-binding</keyword>
<accession>A0A1U7HC05</accession>
<keyword evidence="5" id="KW-0812">Transmembrane</keyword>
<dbReference type="GO" id="GO:0009055">
    <property type="term" value="F:electron transfer activity"/>
    <property type="evidence" value="ECO:0007669"/>
    <property type="project" value="InterPro"/>
</dbReference>
<organism evidence="7 8">
    <name type="scientific">Hydrococcus rivularis NIES-593</name>
    <dbReference type="NCBI Taxonomy" id="1921803"/>
    <lineage>
        <taxon>Bacteria</taxon>
        <taxon>Bacillati</taxon>
        <taxon>Cyanobacteriota</taxon>
        <taxon>Cyanophyceae</taxon>
        <taxon>Pleurocapsales</taxon>
        <taxon>Hydrococcaceae</taxon>
        <taxon>Hydrococcus</taxon>
    </lineage>
</organism>
<dbReference type="SUPFAM" id="SSF46626">
    <property type="entry name" value="Cytochrome c"/>
    <property type="match status" value="1"/>
</dbReference>
<dbReference type="EMBL" id="MRCB01000023">
    <property type="protein sequence ID" value="OKH21068.1"/>
    <property type="molecule type" value="Genomic_DNA"/>
</dbReference>
<evidence type="ECO:0000313" key="8">
    <source>
        <dbReference type="Proteomes" id="UP000186868"/>
    </source>
</evidence>
<dbReference type="PANTHER" id="PTHR30600">
    <property type="entry name" value="CYTOCHROME C PEROXIDASE-RELATED"/>
    <property type="match status" value="1"/>
</dbReference>
<dbReference type="InterPro" id="IPR009056">
    <property type="entry name" value="Cyt_c-like_dom"/>
</dbReference>
<dbReference type="OrthoDB" id="417271at2"/>
<dbReference type="PANTHER" id="PTHR30600:SF9">
    <property type="entry name" value="BLR7738 PROTEIN"/>
    <property type="match status" value="1"/>
</dbReference>
<gene>
    <name evidence="7" type="ORF">NIES593_16700</name>
</gene>
<evidence type="ECO:0000256" key="3">
    <source>
        <dbReference type="ARBA" id="ARBA00023004"/>
    </source>
</evidence>
<dbReference type="PROSITE" id="PS51007">
    <property type="entry name" value="CYTC"/>
    <property type="match status" value="1"/>
</dbReference>
<evidence type="ECO:0000256" key="5">
    <source>
        <dbReference type="SAM" id="Phobius"/>
    </source>
</evidence>
<dbReference type="Pfam" id="PF21419">
    <property type="entry name" value="RoxA-like_Cyt-c"/>
    <property type="match status" value="1"/>
</dbReference>
<sequence length="477" mass="53959">MEILKSKLARAIAAIAISLSLLVGVVAYVGWYNLFREVPTYYESPEEHFKYGSIGTENAEGMPYWVWLVLPRLFPEKLPGPGGYTSLGLTWEEGKETPVGISKKTIGFPRQGITCAVCHNTIYRKDPKDKPTIVLAGPANKFDSQGYLRFLFACANDPRFTADYILPAIQYNHQLSWLEKPLYRYLIIPQTKKAILKQQQSYTWMDFRPNWGPGRIDPFNPVKFRTLSLPLDNTIGNSDMMSLWNQKQHQGFALHWDGLETSLTETVNTGAIGDGATRKSIPIADLQRVEDYITQLDPPKYPFAIDRALADKGSKIFDNSCASCHAFGGERTGTVIPLEEVGTDRHRLDMWTQQAADAYNQYAEGYDWDFDNLRKTDGYVSVSLDGLWLRAPYLHNGSVPYLTDLLEVPEKRTPVFYRGYDVYDPEKVGFVAQGQEAQKVGFKYDTRVEANGNQGHLYGTDLPADDKKALIEYLKTL</sequence>
<dbReference type="STRING" id="1921803.NIES593_16700"/>
<evidence type="ECO:0000259" key="6">
    <source>
        <dbReference type="PROSITE" id="PS51007"/>
    </source>
</evidence>
<keyword evidence="5" id="KW-0472">Membrane</keyword>
<evidence type="ECO:0000313" key="7">
    <source>
        <dbReference type="EMBL" id="OKH21068.1"/>
    </source>
</evidence>
<name>A0A1U7HC05_9CYAN</name>
<feature type="transmembrane region" description="Helical" evidence="5">
    <location>
        <begin position="12"/>
        <end position="31"/>
    </location>
</feature>
<reference evidence="7 8" key="1">
    <citation type="submission" date="2016-11" db="EMBL/GenBank/DDBJ databases">
        <title>Draft Genome Sequences of Nine Cyanobacterial Strains from Diverse Habitats.</title>
        <authorList>
            <person name="Zhu T."/>
            <person name="Hou S."/>
            <person name="Lu X."/>
            <person name="Hess W.R."/>
        </authorList>
    </citation>
    <scope>NUCLEOTIDE SEQUENCE [LARGE SCALE GENOMIC DNA]</scope>
    <source>
        <strain evidence="7 8">NIES-593</strain>
    </source>
</reference>
<dbReference type="RefSeq" id="WP_073600669.1">
    <property type="nucleotide sequence ID" value="NZ_MRCB01000023.1"/>
</dbReference>
<dbReference type="InterPro" id="IPR036909">
    <property type="entry name" value="Cyt_c-like_dom_sf"/>
</dbReference>
<comment type="caution">
    <text evidence="7">The sequence shown here is derived from an EMBL/GenBank/DDBJ whole genome shotgun (WGS) entry which is preliminary data.</text>
</comment>
<dbReference type="GO" id="GO:0004130">
    <property type="term" value="F:cytochrome-c peroxidase activity"/>
    <property type="evidence" value="ECO:0007669"/>
    <property type="project" value="TreeGrafter"/>
</dbReference>
<keyword evidence="5" id="KW-1133">Transmembrane helix</keyword>
<proteinExistence type="predicted"/>
<evidence type="ECO:0000256" key="4">
    <source>
        <dbReference type="PROSITE-ProRule" id="PRU00433"/>
    </source>
</evidence>
<evidence type="ECO:0000256" key="1">
    <source>
        <dbReference type="ARBA" id="ARBA00022617"/>
    </source>
</evidence>
<keyword evidence="1 4" id="KW-0349">Heme</keyword>